<gene>
    <name evidence="1" type="ORF">HHL21_14090</name>
</gene>
<name>A0A848HK17_9BURK</name>
<evidence type="ECO:0000313" key="1">
    <source>
        <dbReference type="EMBL" id="NML62186.1"/>
    </source>
</evidence>
<comment type="caution">
    <text evidence="1">The sequence shown here is derived from an EMBL/GenBank/DDBJ whole genome shotgun (WGS) entry which is preliminary data.</text>
</comment>
<proteinExistence type="predicted"/>
<organism evidence="1 2">
    <name type="scientific">Massilia polaris</name>
    <dbReference type="NCBI Taxonomy" id="2728846"/>
    <lineage>
        <taxon>Bacteria</taxon>
        <taxon>Pseudomonadati</taxon>
        <taxon>Pseudomonadota</taxon>
        <taxon>Betaproteobacteria</taxon>
        <taxon>Burkholderiales</taxon>
        <taxon>Oxalobacteraceae</taxon>
        <taxon>Telluria group</taxon>
        <taxon>Massilia</taxon>
    </lineage>
</organism>
<accession>A0A848HK17</accession>
<dbReference type="EMBL" id="JABBGG010000007">
    <property type="protein sequence ID" value="NML62186.1"/>
    <property type="molecule type" value="Genomic_DNA"/>
</dbReference>
<evidence type="ECO:0000313" key="2">
    <source>
        <dbReference type="Proteomes" id="UP000583752"/>
    </source>
</evidence>
<keyword evidence="2" id="KW-1185">Reference proteome</keyword>
<dbReference type="Proteomes" id="UP000583752">
    <property type="component" value="Unassembled WGS sequence"/>
</dbReference>
<protein>
    <submittedName>
        <fullName evidence="1">Uncharacterized protein</fullName>
    </submittedName>
</protein>
<dbReference type="RefSeq" id="WP_169466879.1">
    <property type="nucleotide sequence ID" value="NZ_JABBGG010000007.1"/>
</dbReference>
<sequence>MQITTDRAAEEATLTIARGIATDHLHRRADLCGIFMDALTSVPPTIFHHDNPAQGVFTRKSGHITIDWKRVFERASMVSLNLVSDDSLALADTALTLCARHLSGPLLSVGADEATVLCAIWSYRNVDGRIDVQSAHQVATQNFALRDMGVLEEKQFETILFALGRMRILGFTEEIITMPDTVELTYS</sequence>
<dbReference type="AlphaFoldDB" id="A0A848HK17"/>
<reference evidence="1 2" key="1">
    <citation type="submission" date="2020-04" db="EMBL/GenBank/DDBJ databases">
        <title>Massilia sp. RP-1-19 isolated from soil.</title>
        <authorList>
            <person name="Dahal R.H."/>
        </authorList>
    </citation>
    <scope>NUCLEOTIDE SEQUENCE [LARGE SCALE GENOMIC DNA]</scope>
    <source>
        <strain evidence="1 2">RP-1-19</strain>
    </source>
</reference>